<dbReference type="InterPro" id="IPR007780">
    <property type="entry name" value="NAD_Glu_DH_bac"/>
</dbReference>
<dbReference type="EC" id="1.4.1.2" evidence="7"/>
<dbReference type="Pfam" id="PF21078">
    <property type="entry name" value="GDH_HM3"/>
    <property type="match status" value="1"/>
</dbReference>
<dbReference type="Pfam" id="PF21074">
    <property type="entry name" value="GDH_C"/>
    <property type="match status" value="1"/>
</dbReference>
<feature type="domain" description="NAD-glutamate dehydrogenase ACT3" evidence="6">
    <location>
        <begin position="598"/>
        <end position="668"/>
    </location>
</feature>
<evidence type="ECO:0000259" key="5">
    <source>
        <dbReference type="Pfam" id="PF21076"/>
    </source>
</evidence>
<dbReference type="PIRSF" id="PIRSF036761">
    <property type="entry name" value="GDH_Mll4104"/>
    <property type="match status" value="1"/>
</dbReference>
<dbReference type="GO" id="GO:0004069">
    <property type="term" value="F:L-aspartate:2-oxoglutarate aminotransferase activity"/>
    <property type="evidence" value="ECO:0007669"/>
    <property type="project" value="InterPro"/>
</dbReference>
<evidence type="ECO:0000256" key="1">
    <source>
        <dbReference type="SAM" id="MobiDB-lite"/>
    </source>
</evidence>
<dbReference type="InterPro" id="IPR036291">
    <property type="entry name" value="NAD(P)-bd_dom_sf"/>
</dbReference>
<sequence length="1674" mass="180903">MASTTGIAPETPVREPDNGPAAGSMTELAALEAARDEKRQLLDRAAQAALARVAPKQPLPAGCTPEDLPALLQRYYWSEPAAEVLGHDPVELAELALGHLRLAEVRPAGSATVAAHHLPDGKIRGGGAGGNTVVRLVTDDMPYLVDSVTAEVIRQGFGLAHIVHPVVVVRRDLRGRILAFCDSNVVNGCGPDALTESWMAVVLDGPLDEEAGADLVAGLRTVLDDVRAVDEDSDRLRARVLELAGRLDELATSTGEYAEPADDPAEAAALLRWLADGNFVFLGARDVEQGTGRGKPVAALLPGTGLGVLRSDADMSEPASRLPEAVPTPEQHLLTVTKADTRSPVNRRSWLDLIAVSLPADAQGRARQYRFVGLFPAAAYTSSVLDVPLVRRRVTEVIARSGVPADSHTGKELLDVLETYPRDELLQVGADELLPVALAVQHLQERRQTRLFLRQDATGRFWSALVYLPRDRYTTEVRTRMQQLLLERLGGTSVEYTARSTESVLARLHFIVRVPVGRRGTPKPMNVDVEALQEELAAAARSWTDDLADALQARYGAEAERLLSRVADACPVSYQENFSAEQAVDDLARLDGLAEGEMSLRLWTPPGAVTGERRLTVYRVGERLLLSEVLPVLQNMGVSVVDERPYEIDRIGAPPTWIYDFGVAVPPAELPLLRSLPERFTEAVQAIWRGEAEGDGLGALVLLAGLNWRQVSVIRAYVQWLRQAGLPFGQSYVEQTLSAHPGIVARLVLLFETRFSPGRVSGRAKRQEELVGALRDSIGEVASLDADRVLSSLLAAVTATQRTTYYAGGPLALKLDPHAVPDLPEPRPAREVWVSSPRVVGIHLRFGAVARGGLRWSDRREDLRTEVLGLVKAQMVKNTVIVPTGAKGGFVVKNPPSDAPDGTPPSRDAVLAEGQASYKLFIGALLSLTDNLVDGKVVPPEKVVRHDGDDTYLVVAADKGTATFSDLANSVAIERGYWLGDAFASGGSVGYDHKAMGITARGAWESVTRHFRELDVDVARQEFTVVGVGDMSGDVFGNGMLLSEHIRLLAAFDHRHIFVDPTPDAAASFVERTRLFGLQRSSWADYDRSRISAGGGVWPRTAKSIPLSAPMRTALGIEPDVETMAPVDLIRAILTAPVDLLFNGGIGTYVKASTESALDVGDKANDAVRVDGHQLRVRVVGEGGNLGLTQRGRVEYALTGGRVNTDAIDNSAGVDTSDHEVNIKIALNRVVDDGELDAVGRAALLGEMADEVAVAVLADNHAQNAALAVEVASARSLLDAHERFLRALERSGRLVRSVEALPDDRSLLERRRDGHALTSPELSVLLAYAKLETGDVVLHSDLPDDPALDELLTGYFPTQLRNRFPAAITAHPLRREIVATALTNRAVNVAGVSGLFRLAQETGVPLDRVVRAHAVTRAVFDADRLWDAVGQLDNRVSAAVQVELRTEVTRLAERTARWLLRQPELAVEVAPPIAALRDRFAAPVATVRAGLPSWLRGGEAEGYAERSARFTAAGVPADLAAEIAAASLLPAALDLAVVTERTGAPVPLAGQVMQCLAERLGLVPLREMVIALPRDRRWPSMARASLRDDLSAEQSSLTEDVLSARTRDDEDAYDLVNRWVESWDTTQARAAAQLADIAGGERQELAELLVAVRTLRGLRKRRIARRQPRPDPAQ</sequence>
<dbReference type="InterPro" id="IPR049056">
    <property type="entry name" value="NAD_Glu_DH_HM3"/>
</dbReference>
<dbReference type="Pfam" id="PF21077">
    <property type="entry name" value="GDH_ACT3"/>
    <property type="match status" value="1"/>
</dbReference>
<dbReference type="InterPro" id="IPR049062">
    <property type="entry name" value="NAD_Glu_DH_ACT2"/>
</dbReference>
<dbReference type="InterPro" id="IPR049059">
    <property type="entry name" value="NAD_Glu_DH_HM1"/>
</dbReference>
<dbReference type="InterPro" id="IPR046346">
    <property type="entry name" value="Aminoacid_DH-like_N_sf"/>
</dbReference>
<dbReference type="Pfam" id="PF21079">
    <property type="entry name" value="GDH_HM2"/>
    <property type="match status" value="1"/>
</dbReference>
<dbReference type="InterPro" id="IPR048381">
    <property type="entry name" value="GDH_C"/>
</dbReference>
<feature type="domain" description="NAD-glutamate dehydrogenase catalytic" evidence="2">
    <location>
        <begin position="774"/>
        <end position="1269"/>
    </location>
</feature>
<gene>
    <name evidence="7" type="ORF">AVDCRST_MAG57-3822</name>
</gene>
<dbReference type="PANTHER" id="PTHR43403">
    <property type="entry name" value="NAD-SPECIFIC GLUTAMATE DEHYDROGENASE"/>
    <property type="match status" value="1"/>
</dbReference>
<protein>
    <submittedName>
        <fullName evidence="7">NAD-specific glutamate dehydrogenase, large form</fullName>
        <ecNumber evidence="7">1.4.1.2</ecNumber>
    </submittedName>
</protein>
<dbReference type="SUPFAM" id="SSF51735">
    <property type="entry name" value="NAD(P)-binding Rossmann-fold domains"/>
    <property type="match status" value="1"/>
</dbReference>
<dbReference type="GO" id="GO:0004352">
    <property type="term" value="F:glutamate dehydrogenase (NAD+) activity"/>
    <property type="evidence" value="ECO:0007669"/>
    <property type="project" value="UniProtKB-EC"/>
</dbReference>
<dbReference type="InterPro" id="IPR049058">
    <property type="entry name" value="NAD_Glu_DH_HM2"/>
</dbReference>
<keyword evidence="7" id="KW-0560">Oxidoreductase</keyword>
<feature type="domain" description="NAD-glutamate dehydrogenase ACT2" evidence="5">
    <location>
        <begin position="450"/>
        <end position="544"/>
    </location>
</feature>
<dbReference type="Pfam" id="PF05088">
    <property type="entry name" value="Bac_GDH_CD"/>
    <property type="match status" value="1"/>
</dbReference>
<dbReference type="InterPro" id="IPR024727">
    <property type="entry name" value="NAD_Glu_DH_N_ACT1"/>
</dbReference>
<evidence type="ECO:0000259" key="2">
    <source>
        <dbReference type="Pfam" id="PF05088"/>
    </source>
</evidence>
<evidence type="ECO:0000259" key="4">
    <source>
        <dbReference type="Pfam" id="PF21075"/>
    </source>
</evidence>
<dbReference type="InterPro" id="IPR049064">
    <property type="entry name" value="NAD_Glu_DH_ACT3"/>
</dbReference>
<dbReference type="Pfam" id="PF21075">
    <property type="entry name" value="GDH_ACT1"/>
    <property type="match status" value="1"/>
</dbReference>
<feature type="domain" description="NAD-glutamate dehydrogenase N-terminal ACT1" evidence="4">
    <location>
        <begin position="72"/>
        <end position="216"/>
    </location>
</feature>
<feature type="region of interest" description="Disordered" evidence="1">
    <location>
        <begin position="1"/>
        <end position="24"/>
    </location>
</feature>
<dbReference type="SUPFAM" id="SSF53223">
    <property type="entry name" value="Aminoacid dehydrogenase-like, N-terminal domain"/>
    <property type="match status" value="1"/>
</dbReference>
<name>A0A6J4JKP2_9ACTN</name>
<evidence type="ECO:0000259" key="6">
    <source>
        <dbReference type="Pfam" id="PF21077"/>
    </source>
</evidence>
<dbReference type="PANTHER" id="PTHR43403:SF1">
    <property type="entry name" value="NAD-SPECIFIC GLUTAMATE DEHYDROGENASE"/>
    <property type="match status" value="1"/>
</dbReference>
<feature type="domain" description="NAD-specific glutamate dehydrogenase C-terminal" evidence="3">
    <location>
        <begin position="1315"/>
        <end position="1656"/>
    </location>
</feature>
<accession>A0A6J4JKP2</accession>
<evidence type="ECO:0000259" key="3">
    <source>
        <dbReference type="Pfam" id="PF21074"/>
    </source>
</evidence>
<evidence type="ECO:0000313" key="7">
    <source>
        <dbReference type="EMBL" id="CAA9281019.1"/>
    </source>
</evidence>
<dbReference type="InterPro" id="IPR028971">
    <property type="entry name" value="NAD-GDH_cat"/>
</dbReference>
<proteinExistence type="predicted"/>
<reference evidence="7" key="1">
    <citation type="submission" date="2020-02" db="EMBL/GenBank/DDBJ databases">
        <authorList>
            <person name="Meier V. D."/>
        </authorList>
    </citation>
    <scope>NUCLEOTIDE SEQUENCE</scope>
    <source>
        <strain evidence="7">AVDCRST_MAG57</strain>
    </source>
</reference>
<dbReference type="Pfam" id="PF21073">
    <property type="entry name" value="GDH_HM1"/>
    <property type="match status" value="1"/>
</dbReference>
<dbReference type="GO" id="GO:0006538">
    <property type="term" value="P:L-glutamate catabolic process"/>
    <property type="evidence" value="ECO:0007669"/>
    <property type="project" value="InterPro"/>
</dbReference>
<dbReference type="EMBL" id="CADCTI010000308">
    <property type="protein sequence ID" value="CAA9281019.1"/>
    <property type="molecule type" value="Genomic_DNA"/>
</dbReference>
<organism evidence="7">
    <name type="scientific">uncultured Blastococcus sp</name>
    <dbReference type="NCBI Taxonomy" id="217144"/>
    <lineage>
        <taxon>Bacteria</taxon>
        <taxon>Bacillati</taxon>
        <taxon>Actinomycetota</taxon>
        <taxon>Actinomycetes</taxon>
        <taxon>Geodermatophilales</taxon>
        <taxon>Geodermatophilaceae</taxon>
        <taxon>Blastococcus</taxon>
        <taxon>environmental samples</taxon>
    </lineage>
</organism>
<dbReference type="Pfam" id="PF21076">
    <property type="entry name" value="GDH_ACT2"/>
    <property type="match status" value="1"/>
</dbReference>